<dbReference type="InterPro" id="IPR013783">
    <property type="entry name" value="Ig-like_fold"/>
</dbReference>
<feature type="chain" id="PRO_5028864835" evidence="1">
    <location>
        <begin position="20"/>
        <end position="907"/>
    </location>
</feature>
<dbReference type="Proteomes" id="UP000483286">
    <property type="component" value="Unassembled WGS sequence"/>
</dbReference>
<name>A0A7C9LP01_9DEIO</name>
<keyword evidence="3" id="KW-1185">Reference proteome</keyword>
<gene>
    <name evidence="2" type="ORF">GO986_02355</name>
</gene>
<organism evidence="2 3">
    <name type="scientific">Deinococcus arboris</name>
    <dbReference type="NCBI Taxonomy" id="2682977"/>
    <lineage>
        <taxon>Bacteria</taxon>
        <taxon>Thermotogati</taxon>
        <taxon>Deinococcota</taxon>
        <taxon>Deinococci</taxon>
        <taxon>Deinococcales</taxon>
        <taxon>Deinococcaceae</taxon>
        <taxon>Deinococcus</taxon>
    </lineage>
</organism>
<comment type="caution">
    <text evidence="2">The sequence shown here is derived from an EMBL/GenBank/DDBJ whole genome shotgun (WGS) entry which is preliminary data.</text>
</comment>
<dbReference type="AlphaFoldDB" id="A0A7C9LP01"/>
<keyword evidence="1" id="KW-0732">Signal</keyword>
<evidence type="ECO:0000313" key="3">
    <source>
        <dbReference type="Proteomes" id="UP000483286"/>
    </source>
</evidence>
<evidence type="ECO:0000313" key="2">
    <source>
        <dbReference type="EMBL" id="MVN85601.1"/>
    </source>
</evidence>
<dbReference type="EMBL" id="WQLB01000002">
    <property type="protein sequence ID" value="MVN85601.1"/>
    <property type="molecule type" value="Genomic_DNA"/>
</dbReference>
<evidence type="ECO:0000256" key="1">
    <source>
        <dbReference type="SAM" id="SignalP"/>
    </source>
</evidence>
<dbReference type="PROSITE" id="PS51257">
    <property type="entry name" value="PROKAR_LIPOPROTEIN"/>
    <property type="match status" value="1"/>
</dbReference>
<accession>A0A7C9LP01</accession>
<dbReference type="Gene3D" id="2.60.40.10">
    <property type="entry name" value="Immunoglobulins"/>
    <property type="match status" value="1"/>
</dbReference>
<proteinExistence type="predicted"/>
<reference evidence="2 3" key="1">
    <citation type="submission" date="2019-12" db="EMBL/GenBank/DDBJ databases">
        <title>Deinococcus sp. HMF7620 Genome sequencing and assembly.</title>
        <authorList>
            <person name="Kang H."/>
            <person name="Kim H."/>
            <person name="Joh K."/>
        </authorList>
    </citation>
    <scope>NUCLEOTIDE SEQUENCE [LARGE SCALE GENOMIC DNA]</scope>
    <source>
        <strain evidence="2 3">HMF7620</strain>
    </source>
</reference>
<sequence>MKKLHLPTAMLGLTVLLTACPQPDPPQPPKTTPFALTVNLTGVSSAPVKVTNITTNIVLNEGALASGKTFSDLSASTVLKIEPGAVNGYTAPAAQTVTLDANKTVTLEYKAVQAPGNAVKNDSIQGTVTGIPYAGKVVLADFNSFDLKNVGTLSNSGTVGLSLTQVPTYLGQFLPTSVPGCTFTGTASANPNVALFSSLDVLSAQDDLLASITETVIAGASNNSTIARLYSASAATIKGTISCGGVFAIDLTLQAGWNAAVLTPTTSGFSLNNITADIRTQLRGEMYKPSVTAQLPNTALDFTANDTVTVPVSFYQDGAFNGQVSLSTDVPGLTVEPTTLTLPTLSTQSAGAAAYLRGLGLAPQRVTTNLTFRYNGGSAQGSFRLIVKNDANIEVGGGSGTVDARRPGIGLSVYDTYNLVLRPEKTLNINVNAQSMNGFSGDVTFSATDLPAGVTVTPVTKSLSGFTSAPVTLQAAATVAPGTYKITMTAEGKGGVRATTKVDITVPKPGVTLSAPAYSTAAAYQGSESTVSVDVRSIEGFTGATTVTLTDLPAGVSATAKSVNVTPGATTTVQIPIQVTADAPLGTITVRLSSPDLVPGTGTDTVQLTVRPARKFIGTFVNQSARANEGVWISGNSTYNSDTNSYTSAFSRFTVAGEAVSTTLSSSPVNLVTAEGGVVVLSSPSETSSPAVFIDNAGAKTNLPALNVALSAIAEQTDTQGRVWLVRRSSNSSGYVQILAIWTPSTGAVQDVQTLSNTNYTGGRFALSPDGKSAVYLDYDLLKINTVTSTVSPLTRPSMARTAVIANTGTVWTNTYGELIRFNDDGTQTKYNFPGDTLAGFDAKDPTTLWSRSYGSIIKFNTSTGTSITLSFNSIQNALPSPAGGLYVINSEYTMSGSNNYYLSLMK</sequence>
<protein>
    <submittedName>
        <fullName evidence="2">Uncharacterized protein</fullName>
    </submittedName>
</protein>
<feature type="signal peptide" evidence="1">
    <location>
        <begin position="1"/>
        <end position="19"/>
    </location>
</feature>
<dbReference type="SUPFAM" id="SSF69304">
    <property type="entry name" value="Tricorn protease N-terminal domain"/>
    <property type="match status" value="1"/>
</dbReference>
<dbReference type="RefSeq" id="WP_157457601.1">
    <property type="nucleotide sequence ID" value="NZ_WQLB01000002.1"/>
</dbReference>